<protein>
    <submittedName>
        <fullName evidence="1">Uncharacterized protein</fullName>
    </submittedName>
</protein>
<reference evidence="1" key="1">
    <citation type="submission" date="2020-03" db="EMBL/GenBank/DDBJ databases">
        <title>The deep terrestrial virosphere.</title>
        <authorList>
            <person name="Holmfeldt K."/>
            <person name="Nilsson E."/>
            <person name="Simone D."/>
            <person name="Lopez-Fernandez M."/>
            <person name="Wu X."/>
            <person name="de Brujin I."/>
            <person name="Lundin D."/>
            <person name="Andersson A."/>
            <person name="Bertilsson S."/>
            <person name="Dopson M."/>
        </authorList>
    </citation>
    <scope>NUCLEOTIDE SEQUENCE</scope>
    <source>
        <strain evidence="1">MM415B04345</strain>
    </source>
</reference>
<sequence length="97" mass="11139">MKRNSKAMVRVVARRIPRLKPGEIALVTIEGANEREIIKFADMWRKITEPKDHNMLITNMKFDVKIVNDKCKIGRDLICRIKRRLSGSTGRTTTATS</sequence>
<organism evidence="1">
    <name type="scientific">viral metagenome</name>
    <dbReference type="NCBI Taxonomy" id="1070528"/>
    <lineage>
        <taxon>unclassified sequences</taxon>
        <taxon>metagenomes</taxon>
        <taxon>organismal metagenomes</taxon>
    </lineage>
</organism>
<gene>
    <name evidence="1" type="ORF">MM415B04345_0007</name>
</gene>
<dbReference type="AlphaFoldDB" id="A0A6M3LDH7"/>
<accession>A0A6M3LDH7</accession>
<proteinExistence type="predicted"/>
<dbReference type="EMBL" id="MT143126">
    <property type="protein sequence ID" value="QJA93156.1"/>
    <property type="molecule type" value="Genomic_DNA"/>
</dbReference>
<name>A0A6M3LDH7_9ZZZZ</name>
<evidence type="ECO:0000313" key="1">
    <source>
        <dbReference type="EMBL" id="QJA93156.1"/>
    </source>
</evidence>